<evidence type="ECO:0000256" key="3">
    <source>
        <dbReference type="ARBA" id="ARBA00022679"/>
    </source>
</evidence>
<dbReference type="PROSITE" id="PS00098">
    <property type="entry name" value="THIOLASE_1"/>
    <property type="match status" value="1"/>
</dbReference>
<dbReference type="PROSITE" id="PS00737">
    <property type="entry name" value="THIOLASE_2"/>
    <property type="match status" value="1"/>
</dbReference>
<dbReference type="NCBIfam" id="TIGR01930">
    <property type="entry name" value="AcCoA-C-Actrans"/>
    <property type="match status" value="1"/>
</dbReference>
<name>A0A5B7WUU3_9MICC</name>
<dbReference type="Proteomes" id="UP000307000">
    <property type="component" value="Chromosome"/>
</dbReference>
<dbReference type="InterPro" id="IPR002155">
    <property type="entry name" value="Thiolase"/>
</dbReference>
<dbReference type="KEGG" id="gcr:GcLGCM259_2093"/>
<keyword evidence="12" id="KW-1185">Reference proteome</keyword>
<feature type="active site" description="Proton acceptor" evidence="7">
    <location>
        <position position="357"/>
    </location>
</feature>
<dbReference type="Pfam" id="PF02803">
    <property type="entry name" value="Thiolase_C"/>
    <property type="match status" value="1"/>
</dbReference>
<keyword evidence="3 8" id="KW-0808">Transferase</keyword>
<evidence type="ECO:0000313" key="11">
    <source>
        <dbReference type="EMBL" id="QCY47808.1"/>
    </source>
</evidence>
<feature type="domain" description="Thiolase N-terminal" evidence="9">
    <location>
        <begin position="13"/>
        <end position="270"/>
    </location>
</feature>
<dbReference type="PANTHER" id="PTHR18919">
    <property type="entry name" value="ACETYL-COA C-ACYLTRANSFERASE"/>
    <property type="match status" value="1"/>
</dbReference>
<protein>
    <recommendedName>
        <fullName evidence="6">Probable acetyl-CoA acetyltransferase</fullName>
        <ecNumber evidence="2">2.3.1.9</ecNumber>
    </recommendedName>
    <alternativeName>
        <fullName evidence="5">Acetoacetyl-CoA thiolase</fullName>
    </alternativeName>
</protein>
<evidence type="ECO:0000256" key="4">
    <source>
        <dbReference type="ARBA" id="ARBA00023315"/>
    </source>
</evidence>
<dbReference type="CDD" id="cd00751">
    <property type="entry name" value="thiolase"/>
    <property type="match status" value="1"/>
</dbReference>
<dbReference type="InterPro" id="IPR020613">
    <property type="entry name" value="Thiolase_CS"/>
</dbReference>
<dbReference type="InterPro" id="IPR020616">
    <property type="entry name" value="Thiolase_N"/>
</dbReference>
<keyword evidence="4 8" id="KW-0012">Acyltransferase</keyword>
<evidence type="ECO:0000256" key="1">
    <source>
        <dbReference type="ARBA" id="ARBA00010982"/>
    </source>
</evidence>
<dbReference type="SUPFAM" id="SSF53901">
    <property type="entry name" value="Thiolase-like"/>
    <property type="match status" value="2"/>
</dbReference>
<dbReference type="EC" id="2.3.1.9" evidence="2"/>
<dbReference type="EMBL" id="CP034412">
    <property type="protein sequence ID" value="QCY47808.1"/>
    <property type="molecule type" value="Genomic_DNA"/>
</dbReference>
<evidence type="ECO:0000256" key="2">
    <source>
        <dbReference type="ARBA" id="ARBA00012705"/>
    </source>
</evidence>
<dbReference type="PROSITE" id="PS00099">
    <property type="entry name" value="THIOLASE_3"/>
    <property type="match status" value="1"/>
</dbReference>
<evidence type="ECO:0000313" key="12">
    <source>
        <dbReference type="Proteomes" id="UP000307000"/>
    </source>
</evidence>
<evidence type="ECO:0000256" key="8">
    <source>
        <dbReference type="RuleBase" id="RU003557"/>
    </source>
</evidence>
<comment type="similarity">
    <text evidence="1 8">Belongs to the thiolase-like superfamily. Thiolase family.</text>
</comment>
<evidence type="ECO:0000256" key="6">
    <source>
        <dbReference type="ARBA" id="ARBA00040529"/>
    </source>
</evidence>
<evidence type="ECO:0000259" key="9">
    <source>
        <dbReference type="Pfam" id="PF00108"/>
    </source>
</evidence>
<dbReference type="PANTHER" id="PTHR18919:SF107">
    <property type="entry name" value="ACETYL-COA ACETYLTRANSFERASE, CYTOSOLIC"/>
    <property type="match status" value="1"/>
</dbReference>
<dbReference type="PIRSF" id="PIRSF000429">
    <property type="entry name" value="Ac-CoA_Ac_transf"/>
    <property type="match status" value="1"/>
</dbReference>
<feature type="active site" description="Proton acceptor" evidence="7">
    <location>
        <position position="387"/>
    </location>
</feature>
<gene>
    <name evidence="11" type="ORF">GcLGCM259_2093</name>
</gene>
<evidence type="ECO:0000256" key="7">
    <source>
        <dbReference type="PIRSR" id="PIRSR000429-1"/>
    </source>
</evidence>
<dbReference type="InterPro" id="IPR020617">
    <property type="entry name" value="Thiolase_C"/>
</dbReference>
<dbReference type="InterPro" id="IPR020615">
    <property type="entry name" value="Thiolase_acyl_enz_int_AS"/>
</dbReference>
<dbReference type="GO" id="GO:0003985">
    <property type="term" value="F:acetyl-CoA C-acetyltransferase activity"/>
    <property type="evidence" value="ECO:0007669"/>
    <property type="project" value="UniProtKB-EC"/>
</dbReference>
<feature type="domain" description="Thiolase C-terminal" evidence="10">
    <location>
        <begin position="279"/>
        <end position="399"/>
    </location>
</feature>
<dbReference type="InterPro" id="IPR020610">
    <property type="entry name" value="Thiolase_AS"/>
</dbReference>
<accession>A0A5B7WUU3</accession>
<sequence>MEVVAVSSPQDAVIVGGARTPFTRFKGALASQTAVDLGAAAIAGALDNAGVSPEQVQSVIMGQVVQAGCGQNPARQSAIRAGIGWDTPTVTINKVCLSGLAAVTDAARMIRLGEAQVVIAGGQESMSNTPHLLPKSRFGWTYGDITAVDSVAHDGLTDAFDGKSMGLSTEEKNTELGIERGPQDEVAASSHQRAAAAQGNGVFDEEIVAISVPQRKGEPVIVDSDEGVRPETTAETLSGLRPAFDRDGTITAGNSSPLSDGAAALVVTSRDYAEQHGLKILAVIGAPGQVAGPDNSLHSQPSHAIQDALAKESLQVKDLDFIEINEAFGAVACQSLSDLDYPLEKTNIHGGAIALGHPIGASGARLALTAALELSRRDSGTAAVSLCGGGGQGEALLLHHA</sequence>
<dbReference type="Gene3D" id="3.40.47.10">
    <property type="match status" value="2"/>
</dbReference>
<feature type="active site" description="Acyl-thioester intermediate" evidence="7">
    <location>
        <position position="96"/>
    </location>
</feature>
<dbReference type="InterPro" id="IPR016039">
    <property type="entry name" value="Thiolase-like"/>
</dbReference>
<proteinExistence type="inferred from homology"/>
<evidence type="ECO:0000259" key="10">
    <source>
        <dbReference type="Pfam" id="PF02803"/>
    </source>
</evidence>
<evidence type="ECO:0000256" key="5">
    <source>
        <dbReference type="ARBA" id="ARBA00030755"/>
    </source>
</evidence>
<dbReference type="Pfam" id="PF00108">
    <property type="entry name" value="Thiolase_N"/>
    <property type="match status" value="1"/>
</dbReference>
<dbReference type="AlphaFoldDB" id="A0A5B7WUU3"/>
<organism evidence="11 12">
    <name type="scientific">Glutamicibacter creatinolyticus</name>
    <dbReference type="NCBI Taxonomy" id="162496"/>
    <lineage>
        <taxon>Bacteria</taxon>
        <taxon>Bacillati</taxon>
        <taxon>Actinomycetota</taxon>
        <taxon>Actinomycetes</taxon>
        <taxon>Micrococcales</taxon>
        <taxon>Micrococcaceae</taxon>
        <taxon>Glutamicibacter</taxon>
    </lineage>
</organism>
<reference evidence="11 12" key="1">
    <citation type="submission" date="2018-12" db="EMBL/GenBank/DDBJ databases">
        <title>Complete Genome Sequence of Glutamicibacter creatinolyticus strain LGCM259,isolated from an abscess of a 12-year-old mare in Italy.</title>
        <authorList>
            <person name="Santos R.G."/>
            <person name="Silva A.L."/>
            <person name="Seyffert N."/>
            <person name="Castro T.L.P."/>
            <person name="Attili A.R."/>
            <person name="Rifici C."/>
            <person name="Mazzullo G."/>
            <person name="Brenig B."/>
            <person name="Venanzi F."/>
            <person name="Azevedo V."/>
        </authorList>
    </citation>
    <scope>NUCLEOTIDE SEQUENCE [LARGE SCALE GENOMIC DNA]</scope>
    <source>
        <strain evidence="11 12">LGCM 259</strain>
    </source>
</reference>